<gene>
    <name evidence="14" type="ORF">Ga0074115_12616</name>
</gene>
<dbReference type="EC" id="2.7.13.3" evidence="2"/>
<dbReference type="SUPFAM" id="SSF55785">
    <property type="entry name" value="PYP-like sensor domain (PAS domain)"/>
    <property type="match status" value="1"/>
</dbReference>
<comment type="caution">
    <text evidence="14">The sequence shown here is derived from an EMBL/GenBank/DDBJ whole genome shotgun (WGS) entry which is preliminary data.</text>
</comment>
<evidence type="ECO:0000259" key="11">
    <source>
        <dbReference type="PROSITE" id="PS50110"/>
    </source>
</evidence>
<dbReference type="InterPro" id="IPR036097">
    <property type="entry name" value="HisK_dim/P_sf"/>
</dbReference>
<keyword evidence="3 9" id="KW-0597">Phosphoprotein</keyword>
<dbReference type="InterPro" id="IPR036890">
    <property type="entry name" value="HATPase_C_sf"/>
</dbReference>
<evidence type="ECO:0000259" key="12">
    <source>
        <dbReference type="PROSITE" id="PS50112"/>
    </source>
</evidence>
<comment type="catalytic activity">
    <reaction evidence="1">
        <text>ATP + protein L-histidine = ADP + protein N-phospho-L-histidine.</text>
        <dbReference type="EC" id="2.7.13.3"/>
    </reaction>
</comment>
<dbReference type="NCBIfam" id="TIGR00229">
    <property type="entry name" value="sensory_box"/>
    <property type="match status" value="1"/>
</dbReference>
<dbReference type="RefSeq" id="WP_060528578.1">
    <property type="nucleotide sequence ID" value="NZ_KQ557141.1"/>
</dbReference>
<evidence type="ECO:0000256" key="4">
    <source>
        <dbReference type="ARBA" id="ARBA00022679"/>
    </source>
</evidence>
<dbReference type="InterPro" id="IPR001789">
    <property type="entry name" value="Sig_transdc_resp-reg_receiver"/>
</dbReference>
<evidence type="ECO:0000256" key="6">
    <source>
        <dbReference type="ARBA" id="ARBA00022777"/>
    </source>
</evidence>
<feature type="domain" description="PAS" evidence="12">
    <location>
        <begin position="315"/>
        <end position="359"/>
    </location>
</feature>
<keyword evidence="7" id="KW-0067">ATP-binding</keyword>
<dbReference type="SMART" id="SM00086">
    <property type="entry name" value="PAC"/>
    <property type="match status" value="1"/>
</dbReference>
<dbReference type="SMART" id="SM00448">
    <property type="entry name" value="REC"/>
    <property type="match status" value="1"/>
</dbReference>
<dbReference type="SUPFAM" id="SSF55874">
    <property type="entry name" value="ATPase domain of HSP90 chaperone/DNA topoisomerase II/histidine kinase"/>
    <property type="match status" value="1"/>
</dbReference>
<dbReference type="GO" id="GO:0005524">
    <property type="term" value="F:ATP binding"/>
    <property type="evidence" value="ECO:0007669"/>
    <property type="project" value="UniProtKB-KW"/>
</dbReference>
<dbReference type="OrthoDB" id="1931120at2"/>
<dbReference type="InterPro" id="IPR000700">
    <property type="entry name" value="PAS-assoc_C"/>
</dbReference>
<dbReference type="SMART" id="SM00387">
    <property type="entry name" value="HATPase_c"/>
    <property type="match status" value="1"/>
</dbReference>
<dbReference type="CDD" id="cd00156">
    <property type="entry name" value="REC"/>
    <property type="match status" value="1"/>
</dbReference>
<organism evidence="14 15">
    <name type="scientific">endosymbiont of Ridgeia piscesae</name>
    <dbReference type="NCBI Taxonomy" id="54398"/>
    <lineage>
        <taxon>Bacteria</taxon>
        <taxon>Pseudomonadati</taxon>
        <taxon>Pseudomonadota</taxon>
        <taxon>Gammaproteobacteria</taxon>
        <taxon>sulfur-oxidizing symbionts</taxon>
    </lineage>
</organism>
<proteinExistence type="predicted"/>
<evidence type="ECO:0000259" key="13">
    <source>
        <dbReference type="PROSITE" id="PS50113"/>
    </source>
</evidence>
<evidence type="ECO:0000256" key="3">
    <source>
        <dbReference type="ARBA" id="ARBA00022553"/>
    </source>
</evidence>
<name>A0A0T5YZ91_9GAMM</name>
<dbReference type="Gene3D" id="3.30.450.20">
    <property type="entry name" value="PAS domain"/>
    <property type="match status" value="1"/>
</dbReference>
<dbReference type="EMBL" id="LDXT01000071">
    <property type="protein sequence ID" value="KRT55867.1"/>
    <property type="molecule type" value="Genomic_DNA"/>
</dbReference>
<dbReference type="InterPro" id="IPR001610">
    <property type="entry name" value="PAC"/>
</dbReference>
<dbReference type="PANTHER" id="PTHR43065">
    <property type="entry name" value="SENSOR HISTIDINE KINASE"/>
    <property type="match status" value="1"/>
</dbReference>
<dbReference type="InterPro" id="IPR005467">
    <property type="entry name" value="His_kinase_dom"/>
</dbReference>
<protein>
    <recommendedName>
        <fullName evidence="2">histidine kinase</fullName>
        <ecNumber evidence="2">2.7.13.3</ecNumber>
    </recommendedName>
</protein>
<dbReference type="SMART" id="SM00065">
    <property type="entry name" value="GAF"/>
    <property type="match status" value="1"/>
</dbReference>
<evidence type="ECO:0000256" key="8">
    <source>
        <dbReference type="ARBA" id="ARBA00023012"/>
    </source>
</evidence>
<keyword evidence="4" id="KW-0808">Transferase</keyword>
<feature type="modified residue" description="4-aspartylphosphate" evidence="9">
    <location>
        <position position="69"/>
    </location>
</feature>
<dbReference type="CDD" id="cd00130">
    <property type="entry name" value="PAS"/>
    <property type="match status" value="1"/>
</dbReference>
<keyword evidence="6" id="KW-0418">Kinase</keyword>
<dbReference type="InterPro" id="IPR003018">
    <property type="entry name" value="GAF"/>
</dbReference>
<feature type="domain" description="PAC" evidence="13">
    <location>
        <begin position="389"/>
        <end position="441"/>
    </location>
</feature>
<keyword evidence="8" id="KW-0902">Two-component regulatory system</keyword>
<evidence type="ECO:0000256" key="7">
    <source>
        <dbReference type="ARBA" id="ARBA00022840"/>
    </source>
</evidence>
<dbReference type="AlphaFoldDB" id="A0A0T5YZ91"/>
<evidence type="ECO:0000313" key="15">
    <source>
        <dbReference type="Proteomes" id="UP000051634"/>
    </source>
</evidence>
<dbReference type="Gene3D" id="3.30.565.10">
    <property type="entry name" value="Histidine kinase-like ATPase, C-terminal domain"/>
    <property type="match status" value="1"/>
</dbReference>
<dbReference type="InterPro" id="IPR004358">
    <property type="entry name" value="Sig_transdc_His_kin-like_C"/>
</dbReference>
<dbReference type="InterPro" id="IPR011006">
    <property type="entry name" value="CheY-like_superfamily"/>
</dbReference>
<evidence type="ECO:0000256" key="5">
    <source>
        <dbReference type="ARBA" id="ARBA00022741"/>
    </source>
</evidence>
<dbReference type="Gene3D" id="3.40.50.2300">
    <property type="match status" value="1"/>
</dbReference>
<dbReference type="InterPro" id="IPR003594">
    <property type="entry name" value="HATPase_dom"/>
</dbReference>
<reference evidence="14 15" key="1">
    <citation type="submission" date="2015-11" db="EMBL/GenBank/DDBJ databases">
        <title>The genome of Candidatus Endoriftia persephone in Ridgeia piscesae and population structure of the North Eastern Pacific vestimentiferan symbionts.</title>
        <authorList>
            <person name="Perez M."/>
            <person name="Juniper K.S."/>
        </authorList>
    </citation>
    <scope>NUCLEOTIDE SEQUENCE [LARGE SCALE GENOMIC DNA]</scope>
    <source>
        <strain evidence="14">Ind11</strain>
    </source>
</reference>
<keyword evidence="5" id="KW-0547">Nucleotide-binding</keyword>
<dbReference type="SUPFAM" id="SSF52172">
    <property type="entry name" value="CheY-like"/>
    <property type="match status" value="1"/>
</dbReference>
<dbReference type="Gene3D" id="1.10.287.130">
    <property type="match status" value="1"/>
</dbReference>
<dbReference type="Pfam" id="PF00072">
    <property type="entry name" value="Response_reg"/>
    <property type="match status" value="1"/>
</dbReference>
<dbReference type="PROSITE" id="PS50110">
    <property type="entry name" value="RESPONSE_REGULATORY"/>
    <property type="match status" value="1"/>
</dbReference>
<dbReference type="Pfam" id="PF00989">
    <property type="entry name" value="PAS"/>
    <property type="match status" value="1"/>
</dbReference>
<dbReference type="Proteomes" id="UP000051634">
    <property type="component" value="Unassembled WGS sequence"/>
</dbReference>
<dbReference type="InterPro" id="IPR000014">
    <property type="entry name" value="PAS"/>
</dbReference>
<evidence type="ECO:0000256" key="1">
    <source>
        <dbReference type="ARBA" id="ARBA00000085"/>
    </source>
</evidence>
<sequence length="714" mass="79174">MAESADKRDVDAARLRVLVVDDDPDSVAEVTVLLQQMQTDLSVVCESVELVSDALKRIRDVHFDIIMLDIGVADLPSPQAITELRGAFSYAPIIAMSKYADDYLALEWVRGGADDCLYMGVMTSQIFSRIVNYAILRSHTYRALHQRSRTHHVLNALLRLSQKALPLEPMLEQALQIILSAPFAEIQHRGGIFLADESARQLRLVAQDQLNPKIQSLCQEVEYGHCLCGMAAEQRKLLFASCVDERHTIGFDGMQPHGHYNVPIMSKQRLLGVIVLYLDHGHRRSKEEEEFLNGVADTLAGIIERIRTQQQLVQAHEQNSRLLASINSILIGVDNHDQITHWNQAAEAAFGLSAQESVGLPIVKSRIPWDWAEVTRNILICQSDHKQTRRFDVRYQTPRGDNRLLSVSATPFIDAAGAQAGYLLIADDVTEQKQLDSEVQQVQKLQSIGQLAAGIAHEINTPIQYVGDNVRFLQDSFNDLAEVISDSRKLLDEAGKGKVEPVSVAQLEERIEEVDLDYLHEEIPAAISQSLEGIDRVAKIVRAMKEFSHPGAEEKSLTDINKAIESTAIVTRNVWKYHAELEMDLDPGMPEVLCFPGPFNEVILNIIVNAAHAITEKLGESSTEKGVIRITSRVDGDWAVVRISDSGTGIPEAAQAHVFEPFFTTKEVGHGTGQGLSLSHRIIVDNHAGELNFETRAGEGTTFIVRLPLSSDAS</sequence>
<evidence type="ECO:0000256" key="9">
    <source>
        <dbReference type="PROSITE-ProRule" id="PRU00169"/>
    </source>
</evidence>
<evidence type="ECO:0000256" key="2">
    <source>
        <dbReference type="ARBA" id="ARBA00012438"/>
    </source>
</evidence>
<keyword evidence="15" id="KW-1185">Reference proteome</keyword>
<dbReference type="Gene3D" id="3.30.450.40">
    <property type="match status" value="1"/>
</dbReference>
<dbReference type="InterPro" id="IPR013767">
    <property type="entry name" value="PAS_fold"/>
</dbReference>
<dbReference type="InterPro" id="IPR029016">
    <property type="entry name" value="GAF-like_dom_sf"/>
</dbReference>
<dbReference type="Pfam" id="PF13185">
    <property type="entry name" value="GAF_2"/>
    <property type="match status" value="1"/>
</dbReference>
<dbReference type="SUPFAM" id="SSF55781">
    <property type="entry name" value="GAF domain-like"/>
    <property type="match status" value="1"/>
</dbReference>
<evidence type="ECO:0000313" key="14">
    <source>
        <dbReference type="EMBL" id="KRT55867.1"/>
    </source>
</evidence>
<dbReference type="InterPro" id="IPR035965">
    <property type="entry name" value="PAS-like_dom_sf"/>
</dbReference>
<dbReference type="PRINTS" id="PR00344">
    <property type="entry name" value="BCTRLSENSOR"/>
</dbReference>
<dbReference type="SUPFAM" id="SSF47384">
    <property type="entry name" value="Homodimeric domain of signal transducing histidine kinase"/>
    <property type="match status" value="1"/>
</dbReference>
<evidence type="ECO:0000259" key="10">
    <source>
        <dbReference type="PROSITE" id="PS50109"/>
    </source>
</evidence>
<dbReference type="PROSITE" id="PS50113">
    <property type="entry name" value="PAC"/>
    <property type="match status" value="1"/>
</dbReference>
<dbReference type="PANTHER" id="PTHR43065:SF46">
    <property type="entry name" value="C4-DICARBOXYLATE TRANSPORT SENSOR PROTEIN DCTB"/>
    <property type="match status" value="1"/>
</dbReference>
<dbReference type="PROSITE" id="PS50109">
    <property type="entry name" value="HIS_KIN"/>
    <property type="match status" value="1"/>
</dbReference>
<feature type="domain" description="Histidine kinase" evidence="10">
    <location>
        <begin position="454"/>
        <end position="711"/>
    </location>
</feature>
<dbReference type="GO" id="GO:0006355">
    <property type="term" value="P:regulation of DNA-templated transcription"/>
    <property type="evidence" value="ECO:0007669"/>
    <property type="project" value="InterPro"/>
</dbReference>
<dbReference type="PROSITE" id="PS50112">
    <property type="entry name" value="PAS"/>
    <property type="match status" value="1"/>
</dbReference>
<accession>A0A0T5YZ91</accession>
<feature type="domain" description="Response regulatory" evidence="11">
    <location>
        <begin position="16"/>
        <end position="134"/>
    </location>
</feature>
<dbReference type="Pfam" id="PF02518">
    <property type="entry name" value="HATPase_c"/>
    <property type="match status" value="1"/>
</dbReference>
<dbReference type="SMART" id="SM00091">
    <property type="entry name" value="PAS"/>
    <property type="match status" value="1"/>
</dbReference>
<dbReference type="GO" id="GO:0000155">
    <property type="term" value="F:phosphorelay sensor kinase activity"/>
    <property type="evidence" value="ECO:0007669"/>
    <property type="project" value="InterPro"/>
</dbReference>